<dbReference type="EC" id="2.1.1.-" evidence="4"/>
<evidence type="ECO:0000256" key="3">
    <source>
        <dbReference type="ARBA" id="ARBA00022679"/>
    </source>
</evidence>
<comment type="similarity">
    <text evidence="1 4">Belongs to the methyltransferase superfamily. METL family.</text>
</comment>
<dbReference type="AlphaFoldDB" id="A0AAV5AFA4"/>
<dbReference type="Proteomes" id="UP001050691">
    <property type="component" value="Unassembled WGS sequence"/>
</dbReference>
<feature type="domain" description="Methyltransferase type 12" evidence="6">
    <location>
        <begin position="133"/>
        <end position="238"/>
    </location>
</feature>
<dbReference type="Gene3D" id="3.40.50.150">
    <property type="entry name" value="Vaccinia Virus protein VP39"/>
    <property type="match status" value="1"/>
</dbReference>
<evidence type="ECO:0000259" key="6">
    <source>
        <dbReference type="Pfam" id="PF08242"/>
    </source>
</evidence>
<gene>
    <name evidence="7" type="ORF">Clacol_005413</name>
</gene>
<feature type="compositionally biased region" description="Polar residues" evidence="5">
    <location>
        <begin position="13"/>
        <end position="28"/>
    </location>
</feature>
<comment type="caution">
    <text evidence="7">The sequence shown here is derived from an EMBL/GenBank/DDBJ whole genome shotgun (WGS) entry which is preliminary data.</text>
</comment>
<evidence type="ECO:0000256" key="4">
    <source>
        <dbReference type="PIRNR" id="PIRNR037755"/>
    </source>
</evidence>
<dbReference type="PIRSF" id="PIRSF037755">
    <property type="entry name" value="Mettl2_prd"/>
    <property type="match status" value="1"/>
</dbReference>
<evidence type="ECO:0000256" key="1">
    <source>
        <dbReference type="ARBA" id="ARBA00009725"/>
    </source>
</evidence>
<evidence type="ECO:0000256" key="5">
    <source>
        <dbReference type="SAM" id="MobiDB-lite"/>
    </source>
</evidence>
<organism evidence="7 8">
    <name type="scientific">Clathrus columnatus</name>
    <dbReference type="NCBI Taxonomy" id="1419009"/>
    <lineage>
        <taxon>Eukaryota</taxon>
        <taxon>Fungi</taxon>
        <taxon>Dikarya</taxon>
        <taxon>Basidiomycota</taxon>
        <taxon>Agaricomycotina</taxon>
        <taxon>Agaricomycetes</taxon>
        <taxon>Phallomycetidae</taxon>
        <taxon>Phallales</taxon>
        <taxon>Clathraceae</taxon>
        <taxon>Clathrus</taxon>
    </lineage>
</organism>
<evidence type="ECO:0000313" key="7">
    <source>
        <dbReference type="EMBL" id="GJJ11181.1"/>
    </source>
</evidence>
<dbReference type="Pfam" id="PF08242">
    <property type="entry name" value="Methyltransf_12"/>
    <property type="match status" value="1"/>
</dbReference>
<keyword evidence="2 4" id="KW-0489">Methyltransferase</keyword>
<dbReference type="SUPFAM" id="SSF53335">
    <property type="entry name" value="S-adenosyl-L-methionine-dependent methyltransferases"/>
    <property type="match status" value="1"/>
</dbReference>
<keyword evidence="8" id="KW-1185">Reference proteome</keyword>
<keyword evidence="3 4" id="KW-0808">Transferase</keyword>
<dbReference type="GO" id="GO:0032259">
    <property type="term" value="P:methylation"/>
    <property type="evidence" value="ECO:0007669"/>
    <property type="project" value="UniProtKB-KW"/>
</dbReference>
<dbReference type="EMBL" id="BPWL01000006">
    <property type="protein sequence ID" value="GJJ11181.1"/>
    <property type="molecule type" value="Genomic_DNA"/>
</dbReference>
<dbReference type="PANTHER" id="PTHR22809">
    <property type="entry name" value="METHYLTRANSFERASE-RELATED"/>
    <property type="match status" value="1"/>
</dbReference>
<dbReference type="PANTHER" id="PTHR22809:SF11">
    <property type="entry name" value="TRNA N(3)-METHYLCYTIDINE METHYLTRANSFERASE METTL2"/>
    <property type="match status" value="1"/>
</dbReference>
<reference evidence="7" key="1">
    <citation type="submission" date="2021-10" db="EMBL/GenBank/DDBJ databases">
        <title>De novo Genome Assembly of Clathrus columnatus (Basidiomycota, Fungi) Using Illumina and Nanopore Sequence Data.</title>
        <authorList>
            <person name="Ogiso-Tanaka E."/>
            <person name="Itagaki H."/>
            <person name="Hosoya T."/>
            <person name="Hosaka K."/>
        </authorList>
    </citation>
    <scope>NUCLEOTIDE SEQUENCE</scope>
    <source>
        <strain evidence="7">MO-923</strain>
    </source>
</reference>
<feature type="region of interest" description="Disordered" evidence="5">
    <location>
        <begin position="1"/>
        <end position="28"/>
    </location>
</feature>
<accession>A0AAV5AFA4</accession>
<evidence type="ECO:0000313" key="8">
    <source>
        <dbReference type="Proteomes" id="UP001050691"/>
    </source>
</evidence>
<dbReference type="GO" id="GO:0052735">
    <property type="term" value="F:tRNA (cytidine-3-)-methyltransferase activity"/>
    <property type="evidence" value="ECO:0007669"/>
    <property type="project" value="TreeGrafter"/>
</dbReference>
<dbReference type="InterPro" id="IPR026113">
    <property type="entry name" value="METTL2/6/8-like"/>
</dbReference>
<comment type="function">
    <text evidence="4">S-adenosyl-L-methionine-dependent methyltransferase.</text>
</comment>
<name>A0AAV5AFA4_9AGAM</name>
<protein>
    <recommendedName>
        <fullName evidence="4">tRNA N(3)-methylcytidine methyltransferase</fullName>
        <ecNumber evidence="4">2.1.1.-</ecNumber>
    </recommendedName>
</protein>
<dbReference type="CDD" id="cd02440">
    <property type="entry name" value="AdoMet_MTases"/>
    <property type="match status" value="1"/>
</dbReference>
<evidence type="ECO:0000256" key="2">
    <source>
        <dbReference type="ARBA" id="ARBA00022603"/>
    </source>
</evidence>
<dbReference type="InterPro" id="IPR013217">
    <property type="entry name" value="Methyltransf_12"/>
</dbReference>
<proteinExistence type="inferred from homology"/>
<dbReference type="InterPro" id="IPR029063">
    <property type="entry name" value="SAM-dependent_MTases_sf"/>
</dbReference>
<sequence length="395" mass="44550">MSASSTDAHESHSQGNASIPKTTSSVQHRFNAPNFGSRFLTDDQDVFKHNAWDHVPPPTDQDERIIQAITRQRHAPVSEADKTKYNANPARHWDIFYKNNENNFFRDRNWLHLEFPELIATTKPDAGSITIFEVGCGAGNTIFPLLSTNQNPHLSVVACDFSPRAVKLVQSHPLYTSPPAGRISAAVWDITSSHLPPNMSPSSVDFILMIFVLSALHPDEWRQAITNLYTVLKPGGRILMRDYGRYDLAQLRFKEGRLLADNFYIRGDKTRVYFFSLDDLANIFTGSDMSDLTPVNTTTTTVESEETASGDVLQETIQKDTQTTETNGSSRTVTSTPEVLENTIHPSSDPSSLQHPLFLIEQLGVDNRLLVNRKRQLKMHRVWMQGKFDKLPQKQ</sequence>